<protein>
    <submittedName>
        <fullName evidence="1">Uncharacterized protein</fullName>
    </submittedName>
</protein>
<dbReference type="AlphaFoldDB" id="A0A7J9CMX9"/>
<accession>A0A7J9CMX9</accession>
<evidence type="ECO:0000313" key="2">
    <source>
        <dbReference type="Proteomes" id="UP000593579"/>
    </source>
</evidence>
<dbReference type="Proteomes" id="UP000593579">
    <property type="component" value="Unassembled WGS sequence"/>
</dbReference>
<proteinExistence type="predicted"/>
<evidence type="ECO:0000313" key="1">
    <source>
        <dbReference type="EMBL" id="MBA0749654.1"/>
    </source>
</evidence>
<sequence>MGGCSFIQERGFDPTMFACDDIWDLGKIDNLGKGRGEWTRHANAERDEICIDRRIYEEMLKCIQIQKQSMYFSHLITDLCRQAKIPMSPIEPFTRPMRSVIGENLYGQFVEPQQKHNRENEQ</sequence>
<gene>
    <name evidence="1" type="ORF">Gogos_003554</name>
</gene>
<reference evidence="1 2" key="1">
    <citation type="journal article" date="2019" name="Genome Biol. Evol.">
        <title>Insights into the evolution of the New World diploid cottons (Gossypium, subgenus Houzingenia) based on genome sequencing.</title>
        <authorList>
            <person name="Grover C.E."/>
            <person name="Arick M.A. 2nd"/>
            <person name="Thrash A."/>
            <person name="Conover J.L."/>
            <person name="Sanders W.S."/>
            <person name="Peterson D.G."/>
            <person name="Frelichowski J.E."/>
            <person name="Scheffler J.A."/>
            <person name="Scheffler B.E."/>
            <person name="Wendel J.F."/>
        </authorList>
    </citation>
    <scope>NUCLEOTIDE SEQUENCE [LARGE SCALE GENOMIC DNA]</scope>
    <source>
        <strain evidence="1">5</strain>
        <tissue evidence="1">Leaf</tissue>
    </source>
</reference>
<keyword evidence="2" id="KW-1185">Reference proteome</keyword>
<name>A0A7J9CMX9_GOSGO</name>
<dbReference type="OrthoDB" id="1001408at2759"/>
<dbReference type="EMBL" id="JABEZY010000011">
    <property type="protein sequence ID" value="MBA0749654.1"/>
    <property type="molecule type" value="Genomic_DNA"/>
</dbReference>
<comment type="caution">
    <text evidence="1">The sequence shown here is derived from an EMBL/GenBank/DDBJ whole genome shotgun (WGS) entry which is preliminary data.</text>
</comment>
<organism evidence="1 2">
    <name type="scientific">Gossypium gossypioides</name>
    <name type="common">Mexican cotton</name>
    <name type="synonym">Selera gossypioides</name>
    <dbReference type="NCBI Taxonomy" id="34282"/>
    <lineage>
        <taxon>Eukaryota</taxon>
        <taxon>Viridiplantae</taxon>
        <taxon>Streptophyta</taxon>
        <taxon>Embryophyta</taxon>
        <taxon>Tracheophyta</taxon>
        <taxon>Spermatophyta</taxon>
        <taxon>Magnoliopsida</taxon>
        <taxon>eudicotyledons</taxon>
        <taxon>Gunneridae</taxon>
        <taxon>Pentapetalae</taxon>
        <taxon>rosids</taxon>
        <taxon>malvids</taxon>
        <taxon>Malvales</taxon>
        <taxon>Malvaceae</taxon>
        <taxon>Malvoideae</taxon>
        <taxon>Gossypium</taxon>
    </lineage>
</organism>